<gene>
    <name evidence="3" type="ORF">NCGR_LOCUS55590</name>
</gene>
<protein>
    <recommendedName>
        <fullName evidence="2">GAG-pre-integrase domain-containing protein</fullName>
    </recommendedName>
</protein>
<evidence type="ECO:0000313" key="4">
    <source>
        <dbReference type="Proteomes" id="UP000604825"/>
    </source>
</evidence>
<evidence type="ECO:0000259" key="2">
    <source>
        <dbReference type="Pfam" id="PF13976"/>
    </source>
</evidence>
<dbReference type="Gene3D" id="3.30.420.10">
    <property type="entry name" value="Ribonuclease H-like superfamily/Ribonuclease H"/>
    <property type="match status" value="1"/>
</dbReference>
<reference evidence="3" key="1">
    <citation type="submission" date="2020-10" db="EMBL/GenBank/DDBJ databases">
        <authorList>
            <person name="Han B."/>
            <person name="Lu T."/>
            <person name="Zhao Q."/>
            <person name="Huang X."/>
            <person name="Zhao Y."/>
        </authorList>
    </citation>
    <scope>NUCLEOTIDE SEQUENCE</scope>
</reference>
<dbReference type="GO" id="GO:0003676">
    <property type="term" value="F:nucleic acid binding"/>
    <property type="evidence" value="ECO:0007669"/>
    <property type="project" value="InterPro"/>
</dbReference>
<evidence type="ECO:0000313" key="3">
    <source>
        <dbReference type="EMBL" id="CAD6272315.1"/>
    </source>
</evidence>
<dbReference type="PANTHER" id="PTHR11439">
    <property type="entry name" value="GAG-POL-RELATED RETROTRANSPOSON"/>
    <property type="match status" value="1"/>
</dbReference>
<dbReference type="Pfam" id="PF13976">
    <property type="entry name" value="gag_pre-integrs"/>
    <property type="match status" value="1"/>
</dbReference>
<organism evidence="3 4">
    <name type="scientific">Miscanthus lutarioriparius</name>
    <dbReference type="NCBI Taxonomy" id="422564"/>
    <lineage>
        <taxon>Eukaryota</taxon>
        <taxon>Viridiplantae</taxon>
        <taxon>Streptophyta</taxon>
        <taxon>Embryophyta</taxon>
        <taxon>Tracheophyta</taxon>
        <taxon>Spermatophyta</taxon>
        <taxon>Magnoliopsida</taxon>
        <taxon>Liliopsida</taxon>
        <taxon>Poales</taxon>
        <taxon>Poaceae</taxon>
        <taxon>PACMAD clade</taxon>
        <taxon>Panicoideae</taxon>
        <taxon>Andropogonodae</taxon>
        <taxon>Andropogoneae</taxon>
        <taxon>Saccharinae</taxon>
        <taxon>Miscanthus</taxon>
    </lineage>
</organism>
<dbReference type="Proteomes" id="UP000604825">
    <property type="component" value="Unassembled WGS sequence"/>
</dbReference>
<evidence type="ECO:0000256" key="1">
    <source>
        <dbReference type="SAM" id="MobiDB-lite"/>
    </source>
</evidence>
<feature type="domain" description="GAG-pre-integrase" evidence="2">
    <location>
        <begin position="286"/>
        <end position="321"/>
    </location>
</feature>
<dbReference type="InterPro" id="IPR036397">
    <property type="entry name" value="RNaseH_sf"/>
</dbReference>
<dbReference type="EMBL" id="CAJGYO010000016">
    <property type="protein sequence ID" value="CAD6272315.1"/>
    <property type="molecule type" value="Genomic_DNA"/>
</dbReference>
<dbReference type="PANTHER" id="PTHR11439:SF467">
    <property type="entry name" value="INTEGRASE CATALYTIC DOMAIN-CONTAINING PROTEIN"/>
    <property type="match status" value="1"/>
</dbReference>
<dbReference type="OrthoDB" id="686144at2759"/>
<feature type="region of interest" description="Disordered" evidence="1">
    <location>
        <begin position="216"/>
        <end position="256"/>
    </location>
</feature>
<dbReference type="CDD" id="cd09272">
    <property type="entry name" value="RNase_HI_RT_Ty1"/>
    <property type="match status" value="1"/>
</dbReference>
<feature type="compositionally biased region" description="Basic residues" evidence="1">
    <location>
        <begin position="217"/>
        <end position="232"/>
    </location>
</feature>
<comment type="caution">
    <text evidence="3">The sequence shown here is derived from an EMBL/GenBank/DDBJ whole genome shotgun (WGS) entry which is preliminary data.</text>
</comment>
<proteinExistence type="predicted"/>
<keyword evidence="4" id="KW-1185">Reference proteome</keyword>
<sequence length="585" mass="65355">MAPTNQPFTLRSILEKDKLNGTNYADWIRNLRIVLRAEKKEDILDTPLPVEPTDNAPAAEKNAYKKACDADLEVSCLMLACMEPDLQMQFDNNHAAYDMIVALNDMFQTQARTERFNVSKAFAETKLAEGATVGPHVIKMVGYTQRLEKLGFPIGPELAIDFILTSLPPSYGNFILNYHMHGAEKGLNELCGMLKTAEADIKKGAGSSHVMAVQNKPRFKKRGNSWKKKKGKAKGEAKGENSKPNPPAPKAGPTADTECYHCKGKGHWKRNYKLYLESMKDSGDKGHISENRMKRLHADGLLTSFDFESYETCEACLLGKMTKAPFTGYYFYNQSEGKVFVARNGIFLEKEFLKREKSGQKVYLEEVQDEQTGKDSTSDANVAKQVEIPMAVEAPPQPRSSARIHEAHGELLLLDDDELATYTEAMMDPDSEKWQIYGGEEELVVNGYTDASFQTDTDDSQSQSGYVFTINGGAVSWKSSKQETMSDSTAEAEYIAASESTKEGVWMRRFLIELGVFPNACSPLNLHCDSNGAIAQAKEPRNHQKNKHVLQKFHLIREFISRGDIKMCKIHTDLNVADLLTKALP</sequence>
<name>A0A811RR43_9POAL</name>
<dbReference type="InterPro" id="IPR025724">
    <property type="entry name" value="GAG-pre-integrase_dom"/>
</dbReference>
<accession>A0A811RR43</accession>
<dbReference type="Pfam" id="PF14223">
    <property type="entry name" value="Retrotran_gag_2"/>
    <property type="match status" value="1"/>
</dbReference>
<dbReference type="AlphaFoldDB" id="A0A811RR43"/>